<organism evidence="2 3">
    <name type="scientific">Mycoemilia scoparia</name>
    <dbReference type="NCBI Taxonomy" id="417184"/>
    <lineage>
        <taxon>Eukaryota</taxon>
        <taxon>Fungi</taxon>
        <taxon>Fungi incertae sedis</taxon>
        <taxon>Zoopagomycota</taxon>
        <taxon>Kickxellomycotina</taxon>
        <taxon>Kickxellomycetes</taxon>
        <taxon>Kickxellales</taxon>
        <taxon>Kickxellaceae</taxon>
        <taxon>Mycoemilia</taxon>
    </lineage>
</organism>
<dbReference type="EMBL" id="JANBPU010000060">
    <property type="protein sequence ID" value="KAJ1917842.1"/>
    <property type="molecule type" value="Genomic_DNA"/>
</dbReference>
<dbReference type="PANTHER" id="PTHR28106:SF1">
    <property type="entry name" value="MITOCHONDRIAL ATPASE COMPLEX SUBUNIT ATP10"/>
    <property type="match status" value="1"/>
</dbReference>
<name>A0A9W8A450_9FUNG</name>
<feature type="region of interest" description="Disordered" evidence="1">
    <location>
        <begin position="33"/>
        <end position="82"/>
    </location>
</feature>
<feature type="compositionally biased region" description="Polar residues" evidence="1">
    <location>
        <begin position="33"/>
        <end position="42"/>
    </location>
</feature>
<comment type="caution">
    <text evidence="2">The sequence shown here is derived from an EMBL/GenBank/DDBJ whole genome shotgun (WGS) entry which is preliminary data.</text>
</comment>
<dbReference type="Pfam" id="PF05176">
    <property type="entry name" value="ATP-synt_10"/>
    <property type="match status" value="1"/>
</dbReference>
<dbReference type="GO" id="GO:0005743">
    <property type="term" value="C:mitochondrial inner membrane"/>
    <property type="evidence" value="ECO:0007669"/>
    <property type="project" value="TreeGrafter"/>
</dbReference>
<dbReference type="Proteomes" id="UP001150538">
    <property type="component" value="Unassembled WGS sequence"/>
</dbReference>
<dbReference type="AlphaFoldDB" id="A0A9W8A450"/>
<keyword evidence="3" id="KW-1185">Reference proteome</keyword>
<sequence length="297" mass="33680">MISLKRGVGIVSIYPMAINPFISIKHLRSYSDQIQSKTVQSQPNDPNEKNPKKDDKPAKPKRGVSPGDAIGQAEPASGIKHAPLKERFEKKFRDALDKDKNMEKRKEIIRKIGESYWQDFVDLRNNGTKLFAASTNIIPAKISRYLPNLEAKNLAGKDVELVESVRGKVSLVTMEFAKFAEPHTQSFSQPFLEKFSTDHNIKCIRINIQENWLKAILLKACLPYTRAQIPKDRQQDYFIHFGSVESLKKSLGITNSLIGYAFLVDKSSRIRWYGNGTATDVEIETLLRLTSELLNSK</sequence>
<reference evidence="2" key="1">
    <citation type="submission" date="2022-07" db="EMBL/GenBank/DDBJ databases">
        <title>Phylogenomic reconstructions and comparative analyses of Kickxellomycotina fungi.</title>
        <authorList>
            <person name="Reynolds N.K."/>
            <person name="Stajich J.E."/>
            <person name="Barry K."/>
            <person name="Grigoriev I.V."/>
            <person name="Crous P."/>
            <person name="Smith M.E."/>
        </authorList>
    </citation>
    <scope>NUCLEOTIDE SEQUENCE</scope>
    <source>
        <strain evidence="2">NBRC 100468</strain>
    </source>
</reference>
<evidence type="ECO:0000313" key="2">
    <source>
        <dbReference type="EMBL" id="KAJ1917842.1"/>
    </source>
</evidence>
<dbReference type="GO" id="GO:0033615">
    <property type="term" value="P:mitochondrial proton-transporting ATP synthase complex assembly"/>
    <property type="evidence" value="ECO:0007669"/>
    <property type="project" value="TreeGrafter"/>
</dbReference>
<gene>
    <name evidence="2" type="ORF">H4219_002952</name>
</gene>
<proteinExistence type="predicted"/>
<accession>A0A9W8A450</accession>
<feature type="compositionally biased region" description="Basic and acidic residues" evidence="1">
    <location>
        <begin position="46"/>
        <end position="58"/>
    </location>
</feature>
<dbReference type="PANTHER" id="PTHR28106">
    <property type="entry name" value="MITOCHONDRIAL ATPASE COMPLEX SUBUNIT ATP10"/>
    <property type="match status" value="1"/>
</dbReference>
<dbReference type="InterPro" id="IPR007849">
    <property type="entry name" value="ATP10"/>
</dbReference>
<evidence type="ECO:0000256" key="1">
    <source>
        <dbReference type="SAM" id="MobiDB-lite"/>
    </source>
</evidence>
<protein>
    <recommendedName>
        <fullName evidence="4">Mitochondrial ATPase complex subunit ATP10</fullName>
    </recommendedName>
</protein>
<evidence type="ECO:0008006" key="4">
    <source>
        <dbReference type="Google" id="ProtNLM"/>
    </source>
</evidence>
<evidence type="ECO:0000313" key="3">
    <source>
        <dbReference type="Proteomes" id="UP001150538"/>
    </source>
</evidence>
<dbReference type="OrthoDB" id="17089at2759"/>